<feature type="region of interest" description="Disordered" evidence="1">
    <location>
        <begin position="1"/>
        <end position="27"/>
    </location>
</feature>
<evidence type="ECO:0000256" key="1">
    <source>
        <dbReference type="SAM" id="MobiDB-lite"/>
    </source>
</evidence>
<dbReference type="Proteomes" id="UP000237966">
    <property type="component" value="Unassembled WGS sequence"/>
</dbReference>
<evidence type="ECO:0000313" key="2">
    <source>
        <dbReference type="EMBL" id="PPI16192.1"/>
    </source>
</evidence>
<comment type="caution">
    <text evidence="2">The sequence shown here is derived from an EMBL/GenBank/DDBJ whole genome shotgun (WGS) entry which is preliminary data.</text>
</comment>
<evidence type="ECO:0000313" key="3">
    <source>
        <dbReference type="Proteomes" id="UP000237966"/>
    </source>
</evidence>
<accession>A0A2S5Y8F0</accession>
<reference evidence="2 3" key="1">
    <citation type="submission" date="2018-02" db="EMBL/GenBank/DDBJ databases">
        <title>Bacteriophage NCPPB3778 and a type I-E CRISPR drive the evolution of the US Biological Select Agent, Rathayibacter toxicus.</title>
        <authorList>
            <person name="Davis E.W.II."/>
            <person name="Tabima J.F."/>
            <person name="Weisberg A.J."/>
            <person name="Lopes L.D."/>
            <person name="Wiseman M.S."/>
            <person name="Wiseman M.S."/>
            <person name="Pupko T."/>
            <person name="Belcher M.S."/>
            <person name="Sechler A.J."/>
            <person name="Tancos M.A."/>
            <person name="Schroeder B.K."/>
            <person name="Murray T.D."/>
            <person name="Luster D.G."/>
            <person name="Schneider W.L."/>
            <person name="Rogers E."/>
            <person name="Andreote F.D."/>
            <person name="Grunwald N.J."/>
            <person name="Putnam M.L."/>
            <person name="Chang J.H."/>
        </authorList>
    </citation>
    <scope>NUCLEOTIDE SEQUENCE [LARGE SCALE GENOMIC DNA]</scope>
    <source>
        <strain evidence="2 3">FH99</strain>
    </source>
</reference>
<proteinExistence type="predicted"/>
<dbReference type="AlphaFoldDB" id="A0A2S5Y8F0"/>
<organism evidence="2 3">
    <name type="scientific">Rathayibacter toxicus</name>
    <dbReference type="NCBI Taxonomy" id="145458"/>
    <lineage>
        <taxon>Bacteria</taxon>
        <taxon>Bacillati</taxon>
        <taxon>Actinomycetota</taxon>
        <taxon>Actinomycetes</taxon>
        <taxon>Micrococcales</taxon>
        <taxon>Microbacteriaceae</taxon>
        <taxon>Rathayibacter</taxon>
    </lineage>
</organism>
<dbReference type="EMBL" id="PSWU01000004">
    <property type="protein sequence ID" value="PPI16192.1"/>
    <property type="molecule type" value="Genomic_DNA"/>
</dbReference>
<name>A0A2S5Y8F0_9MICO</name>
<protein>
    <submittedName>
        <fullName evidence="2">Uncharacterized protein</fullName>
    </submittedName>
</protein>
<feature type="compositionally biased region" description="Polar residues" evidence="1">
    <location>
        <begin position="13"/>
        <end position="27"/>
    </location>
</feature>
<sequence>MQPATADDPIYGSQVTGSTQRFGQPMSNGVRHITNGEEVNFHNVVLLCCAFRLLVLRRAWNARS</sequence>
<gene>
    <name evidence="2" type="ORF">C5C51_01930</name>
</gene>